<evidence type="ECO:0000256" key="7">
    <source>
        <dbReference type="ARBA" id="ARBA00023002"/>
    </source>
</evidence>
<evidence type="ECO:0000256" key="10">
    <source>
        <dbReference type="PIRSR" id="PIRSR605708-2"/>
    </source>
</evidence>
<dbReference type="GeneID" id="27348201"/>
<dbReference type="PANTHER" id="PTHR11056:SF0">
    <property type="entry name" value="HOMOGENTISATE 1,2-DIOXYGENASE"/>
    <property type="match status" value="1"/>
</dbReference>
<evidence type="ECO:0000259" key="11">
    <source>
        <dbReference type="Pfam" id="PF04209"/>
    </source>
</evidence>
<accession>A0A0D1ZDQ0</accession>
<dbReference type="RefSeq" id="XP_016246087.1">
    <property type="nucleotide sequence ID" value="XM_016396231.1"/>
</dbReference>
<dbReference type="GO" id="GO:0004411">
    <property type="term" value="F:homogentisate 1,2-dioxygenase activity"/>
    <property type="evidence" value="ECO:0007669"/>
    <property type="project" value="UniProtKB-EC"/>
</dbReference>
<evidence type="ECO:0000256" key="4">
    <source>
        <dbReference type="ARBA" id="ARBA00013127"/>
    </source>
</evidence>
<dbReference type="UniPathway" id="UPA00139">
    <property type="reaction ID" value="UER00339"/>
</dbReference>
<keyword evidence="8 10" id="KW-0408">Iron</keyword>
<dbReference type="Pfam" id="PF20510">
    <property type="entry name" value="HgmA_N"/>
    <property type="match status" value="1"/>
</dbReference>
<dbReference type="Gene3D" id="2.60.120.10">
    <property type="entry name" value="Jelly Rolls"/>
    <property type="match status" value="1"/>
</dbReference>
<evidence type="ECO:0000256" key="3">
    <source>
        <dbReference type="ARBA" id="ARBA00007757"/>
    </source>
</evidence>
<organism evidence="13 14">
    <name type="scientific">Cladophialophora immunda</name>
    <dbReference type="NCBI Taxonomy" id="569365"/>
    <lineage>
        <taxon>Eukaryota</taxon>
        <taxon>Fungi</taxon>
        <taxon>Dikarya</taxon>
        <taxon>Ascomycota</taxon>
        <taxon>Pezizomycotina</taxon>
        <taxon>Eurotiomycetes</taxon>
        <taxon>Chaetothyriomycetidae</taxon>
        <taxon>Chaetothyriales</taxon>
        <taxon>Herpotrichiellaceae</taxon>
        <taxon>Cladophialophora</taxon>
    </lineage>
</organism>
<evidence type="ECO:0000256" key="1">
    <source>
        <dbReference type="ARBA" id="ARBA00001962"/>
    </source>
</evidence>
<dbReference type="HOGENOM" id="CLU_027174_0_0_1"/>
<dbReference type="InterPro" id="IPR005708">
    <property type="entry name" value="Homogentis_dOase"/>
</dbReference>
<evidence type="ECO:0000256" key="6">
    <source>
        <dbReference type="ARBA" id="ARBA00022964"/>
    </source>
</evidence>
<evidence type="ECO:0000256" key="2">
    <source>
        <dbReference type="ARBA" id="ARBA00004704"/>
    </source>
</evidence>
<reference evidence="13 14" key="1">
    <citation type="submission" date="2015-01" db="EMBL/GenBank/DDBJ databases">
        <title>The Genome Sequence of Cladophialophora immunda CBS83496.</title>
        <authorList>
            <consortium name="The Broad Institute Genomics Platform"/>
            <person name="Cuomo C."/>
            <person name="de Hoog S."/>
            <person name="Gorbushina A."/>
            <person name="Stielow B."/>
            <person name="Teixiera M."/>
            <person name="Abouelleil A."/>
            <person name="Chapman S.B."/>
            <person name="Priest M."/>
            <person name="Young S.K."/>
            <person name="Wortman J."/>
            <person name="Nusbaum C."/>
            <person name="Birren B."/>
        </authorList>
    </citation>
    <scope>NUCLEOTIDE SEQUENCE [LARGE SCALE GENOMIC DNA]</scope>
    <source>
        <strain evidence="13 14">CBS 83496</strain>
    </source>
</reference>
<evidence type="ECO:0000256" key="8">
    <source>
        <dbReference type="ARBA" id="ARBA00023004"/>
    </source>
</evidence>
<keyword evidence="5 10" id="KW-0479">Metal-binding</keyword>
<gene>
    <name evidence="13" type="ORF">PV07_09007</name>
</gene>
<keyword evidence="14" id="KW-1185">Reference proteome</keyword>
<comment type="pathway">
    <text evidence="2">Amino-acid degradation; L-phenylalanine degradation; acetoacetate and fumarate from L-phenylalanine: step 4/6.</text>
</comment>
<dbReference type="EMBL" id="KN847044">
    <property type="protein sequence ID" value="KIW25871.1"/>
    <property type="molecule type" value="Genomic_DNA"/>
</dbReference>
<name>A0A0D1ZDQ0_9EURO</name>
<feature type="binding site" evidence="10">
    <location>
        <position position="343"/>
    </location>
    <ligand>
        <name>Fe cation</name>
        <dbReference type="ChEBI" id="CHEBI:24875"/>
    </ligand>
</feature>
<dbReference type="GO" id="GO:0006559">
    <property type="term" value="P:L-phenylalanine catabolic process"/>
    <property type="evidence" value="ECO:0007669"/>
    <property type="project" value="UniProtKB-UniPathway"/>
</dbReference>
<dbReference type="SUPFAM" id="SSF51182">
    <property type="entry name" value="RmlC-like cupins"/>
    <property type="match status" value="1"/>
</dbReference>
<feature type="binding site" evidence="10">
    <location>
        <position position="384"/>
    </location>
    <ligand>
        <name>homogentisate</name>
        <dbReference type="ChEBI" id="CHEBI:16169"/>
    </ligand>
</feature>
<dbReference type="VEuPathDB" id="FungiDB:PV07_09007"/>
<evidence type="ECO:0000259" key="12">
    <source>
        <dbReference type="Pfam" id="PF20510"/>
    </source>
</evidence>
<evidence type="ECO:0000313" key="13">
    <source>
        <dbReference type="EMBL" id="KIW25871.1"/>
    </source>
</evidence>
<dbReference type="PANTHER" id="PTHR11056">
    <property type="entry name" value="HOMOGENTISATE 1,2-DIOXYGENASE"/>
    <property type="match status" value="1"/>
</dbReference>
<evidence type="ECO:0000313" key="14">
    <source>
        <dbReference type="Proteomes" id="UP000054466"/>
    </source>
</evidence>
<feature type="active site" description="Proton acceptor" evidence="9">
    <location>
        <position position="299"/>
    </location>
</feature>
<proteinExistence type="inferred from homology"/>
<dbReference type="InterPro" id="IPR046452">
    <property type="entry name" value="HgmA_N"/>
</dbReference>
<dbReference type="EC" id="1.13.11.5" evidence="4"/>
<dbReference type="OrthoDB" id="1689029at2759"/>
<dbReference type="GO" id="GO:0006570">
    <property type="term" value="P:tyrosine metabolic process"/>
    <property type="evidence" value="ECO:0007669"/>
    <property type="project" value="InterPro"/>
</dbReference>
<feature type="binding site" evidence="10">
    <location>
        <position position="349"/>
    </location>
    <ligand>
        <name>Fe cation</name>
        <dbReference type="ChEBI" id="CHEBI:24875"/>
    </ligand>
</feature>
<dbReference type="InterPro" id="IPR046451">
    <property type="entry name" value="HgmA_C"/>
</dbReference>
<dbReference type="AlphaFoldDB" id="A0A0D1ZDQ0"/>
<sequence length="444" mass="49450">MPVTNFTVQEKYQYLEGFGNHQQSEAFPGASPVACNNPQRPPFGLVTERISGSSFTSPRSHTLQTWLYRAKSSLVHSEFKPYGNKMKTPKAHMTPNALRWMSFPVEPGADWTKTALLAYSGDAATKTGLAVYLYAITEDMETAHAFSSLDGDMLIIPQSGTIDVQTEMGNLLVRQNEIAMIPRGVRHRVTLPCGPSRGFICELFQGHFRLPELGPIGSCSLANIRDFQVPVAAFDGKLQAGRALGNDRTWTIISRLGGNLFSCTQDHTPFDVAAWNGTFYPFKYDLARFCVLGNTLFDHADPSIFTVLTAPSYREPGTAVVDFAIIPPRWNVMENTYWLPYYHRNTMTELSGAIITNQDPSSPWNQGLNFQPYGATLNSGMACHGANSDAHRAAEEQETTPKKVQNEGFTIFLLETECPLWVSDWAVECRDVLKTREEKAKPKM</sequence>
<dbReference type="InterPro" id="IPR011051">
    <property type="entry name" value="RmlC_Cupin_sf"/>
</dbReference>
<feature type="domain" description="Homogentisate 1,2-dioxygenase N-terminal" evidence="12">
    <location>
        <begin position="13"/>
        <end position="286"/>
    </location>
</feature>
<dbReference type="Pfam" id="PF04209">
    <property type="entry name" value="HgmA_C"/>
    <property type="match status" value="1"/>
</dbReference>
<feature type="domain" description="Homogentisate 1,2-dioxygenase C-terminal" evidence="11">
    <location>
        <begin position="288"/>
        <end position="432"/>
    </location>
</feature>
<dbReference type="GO" id="GO:0005737">
    <property type="term" value="C:cytoplasm"/>
    <property type="evidence" value="ECO:0007669"/>
    <property type="project" value="TreeGrafter"/>
</dbReference>
<dbReference type="GO" id="GO:0046872">
    <property type="term" value="F:metal ion binding"/>
    <property type="evidence" value="ECO:0007669"/>
    <property type="project" value="UniProtKB-KW"/>
</dbReference>
<dbReference type="InterPro" id="IPR014710">
    <property type="entry name" value="RmlC-like_jellyroll"/>
</dbReference>
<protein>
    <recommendedName>
        <fullName evidence="4">homogentisate 1,2-dioxygenase</fullName>
        <ecNumber evidence="4">1.13.11.5</ecNumber>
    </recommendedName>
</protein>
<keyword evidence="6 13" id="KW-0223">Dioxygenase</keyword>
<dbReference type="Proteomes" id="UP000054466">
    <property type="component" value="Unassembled WGS sequence"/>
</dbReference>
<evidence type="ECO:0000256" key="5">
    <source>
        <dbReference type="ARBA" id="ARBA00022723"/>
    </source>
</evidence>
<feature type="binding site" evidence="10">
    <location>
        <position position="384"/>
    </location>
    <ligand>
        <name>Fe cation</name>
        <dbReference type="ChEBI" id="CHEBI:24875"/>
    </ligand>
</feature>
<comment type="similarity">
    <text evidence="3">Belongs to the homogentisate dioxygenase family.</text>
</comment>
<evidence type="ECO:0000256" key="9">
    <source>
        <dbReference type="PIRSR" id="PIRSR605708-1"/>
    </source>
</evidence>
<dbReference type="STRING" id="569365.A0A0D1ZDQ0"/>
<comment type="cofactor">
    <cofactor evidence="1 10">
        <name>Fe cation</name>
        <dbReference type="ChEBI" id="CHEBI:24875"/>
    </cofactor>
</comment>
<keyword evidence="7" id="KW-0560">Oxidoreductase</keyword>